<keyword evidence="4 6" id="KW-0479">Metal-binding</keyword>
<dbReference type="GO" id="GO:0016705">
    <property type="term" value="F:oxidoreductase activity, acting on paired donors, with incorporation or reduction of molecular oxygen"/>
    <property type="evidence" value="ECO:0007669"/>
    <property type="project" value="InterPro"/>
</dbReference>
<name>A0A0C3AIH5_PILCF</name>
<evidence type="ECO:0000256" key="7">
    <source>
        <dbReference type="SAM" id="Phobius"/>
    </source>
</evidence>
<evidence type="ECO:0000256" key="5">
    <source>
        <dbReference type="ARBA" id="ARBA00023004"/>
    </source>
</evidence>
<keyword evidence="7" id="KW-0472">Membrane</keyword>
<dbReference type="GO" id="GO:0005506">
    <property type="term" value="F:iron ion binding"/>
    <property type="evidence" value="ECO:0007669"/>
    <property type="project" value="InterPro"/>
</dbReference>
<gene>
    <name evidence="8" type="ORF">PILCRDRAFT_80978</name>
</gene>
<evidence type="ECO:0000313" key="9">
    <source>
        <dbReference type="Proteomes" id="UP000054166"/>
    </source>
</evidence>
<keyword evidence="3 6" id="KW-0349">Heme</keyword>
<dbReference type="Gene3D" id="1.10.630.10">
    <property type="entry name" value="Cytochrome P450"/>
    <property type="match status" value="1"/>
</dbReference>
<reference evidence="9" key="2">
    <citation type="submission" date="2015-01" db="EMBL/GenBank/DDBJ databases">
        <title>Evolutionary Origins and Diversification of the Mycorrhizal Mutualists.</title>
        <authorList>
            <consortium name="DOE Joint Genome Institute"/>
            <consortium name="Mycorrhizal Genomics Consortium"/>
            <person name="Kohler A."/>
            <person name="Kuo A."/>
            <person name="Nagy L.G."/>
            <person name="Floudas D."/>
            <person name="Copeland A."/>
            <person name="Barry K.W."/>
            <person name="Cichocki N."/>
            <person name="Veneault-Fourrey C."/>
            <person name="LaButti K."/>
            <person name="Lindquist E.A."/>
            <person name="Lipzen A."/>
            <person name="Lundell T."/>
            <person name="Morin E."/>
            <person name="Murat C."/>
            <person name="Riley R."/>
            <person name="Ohm R."/>
            <person name="Sun H."/>
            <person name="Tunlid A."/>
            <person name="Henrissat B."/>
            <person name="Grigoriev I.V."/>
            <person name="Hibbett D.S."/>
            <person name="Martin F."/>
        </authorList>
    </citation>
    <scope>NUCLEOTIDE SEQUENCE [LARGE SCALE GENOMIC DNA]</scope>
    <source>
        <strain evidence="9">F 1598</strain>
    </source>
</reference>
<evidence type="ECO:0000313" key="8">
    <source>
        <dbReference type="EMBL" id="KIM73608.1"/>
    </source>
</evidence>
<protein>
    <recommendedName>
        <fullName evidence="10">Cytochrome P450</fullName>
    </recommendedName>
</protein>
<feature type="binding site" description="axial binding residue" evidence="6">
    <location>
        <position position="434"/>
    </location>
    <ligand>
        <name>heme</name>
        <dbReference type="ChEBI" id="CHEBI:30413"/>
    </ligand>
    <ligandPart>
        <name>Fe</name>
        <dbReference type="ChEBI" id="CHEBI:18248"/>
    </ligandPart>
</feature>
<comment type="similarity">
    <text evidence="2">Belongs to the cytochrome P450 family.</text>
</comment>
<evidence type="ECO:0000256" key="4">
    <source>
        <dbReference type="ARBA" id="ARBA00022723"/>
    </source>
</evidence>
<dbReference type="PANTHER" id="PTHR24304:SF2">
    <property type="entry name" value="24-HYDROXYCHOLESTEROL 7-ALPHA-HYDROXYLASE"/>
    <property type="match status" value="1"/>
</dbReference>
<keyword evidence="7" id="KW-0812">Transmembrane</keyword>
<dbReference type="Pfam" id="PF00067">
    <property type="entry name" value="p450"/>
    <property type="match status" value="1"/>
</dbReference>
<dbReference type="OrthoDB" id="1055148at2759"/>
<dbReference type="CDD" id="cd00302">
    <property type="entry name" value="cytochrome_P450"/>
    <property type="match status" value="1"/>
</dbReference>
<dbReference type="GO" id="GO:0004497">
    <property type="term" value="F:monooxygenase activity"/>
    <property type="evidence" value="ECO:0007669"/>
    <property type="project" value="InterPro"/>
</dbReference>
<organism evidence="8 9">
    <name type="scientific">Piloderma croceum (strain F 1598)</name>
    <dbReference type="NCBI Taxonomy" id="765440"/>
    <lineage>
        <taxon>Eukaryota</taxon>
        <taxon>Fungi</taxon>
        <taxon>Dikarya</taxon>
        <taxon>Basidiomycota</taxon>
        <taxon>Agaricomycotina</taxon>
        <taxon>Agaricomycetes</taxon>
        <taxon>Agaricomycetidae</taxon>
        <taxon>Atheliales</taxon>
        <taxon>Atheliaceae</taxon>
        <taxon>Piloderma</taxon>
    </lineage>
</organism>
<dbReference type="EMBL" id="KN833078">
    <property type="protein sequence ID" value="KIM73608.1"/>
    <property type="molecule type" value="Genomic_DNA"/>
</dbReference>
<dbReference type="SUPFAM" id="SSF48264">
    <property type="entry name" value="Cytochrome P450"/>
    <property type="match status" value="1"/>
</dbReference>
<keyword evidence="9" id="KW-1185">Reference proteome</keyword>
<dbReference type="GO" id="GO:0020037">
    <property type="term" value="F:heme binding"/>
    <property type="evidence" value="ECO:0007669"/>
    <property type="project" value="InterPro"/>
</dbReference>
<evidence type="ECO:0000256" key="2">
    <source>
        <dbReference type="ARBA" id="ARBA00010617"/>
    </source>
</evidence>
<dbReference type="PRINTS" id="PR00465">
    <property type="entry name" value="EP450IV"/>
</dbReference>
<feature type="transmembrane region" description="Helical" evidence="7">
    <location>
        <begin position="275"/>
        <end position="298"/>
    </location>
</feature>
<dbReference type="InterPro" id="IPR050529">
    <property type="entry name" value="CYP450_sterol_14alpha_dmase"/>
</dbReference>
<reference evidence="8 9" key="1">
    <citation type="submission" date="2014-04" db="EMBL/GenBank/DDBJ databases">
        <authorList>
            <consortium name="DOE Joint Genome Institute"/>
            <person name="Kuo A."/>
            <person name="Tarkka M."/>
            <person name="Buscot F."/>
            <person name="Kohler A."/>
            <person name="Nagy L.G."/>
            <person name="Floudas D."/>
            <person name="Copeland A."/>
            <person name="Barry K.W."/>
            <person name="Cichocki N."/>
            <person name="Veneault-Fourrey C."/>
            <person name="LaButti K."/>
            <person name="Lindquist E.A."/>
            <person name="Lipzen A."/>
            <person name="Lundell T."/>
            <person name="Morin E."/>
            <person name="Murat C."/>
            <person name="Sun H."/>
            <person name="Tunlid A."/>
            <person name="Henrissat B."/>
            <person name="Grigoriev I.V."/>
            <person name="Hibbett D.S."/>
            <person name="Martin F."/>
            <person name="Nordberg H.P."/>
            <person name="Cantor M.N."/>
            <person name="Hua S.X."/>
        </authorList>
    </citation>
    <scope>NUCLEOTIDE SEQUENCE [LARGE SCALE GENOMIC DNA]</scope>
    <source>
        <strain evidence="8 9">F 1598</strain>
    </source>
</reference>
<dbReference type="InterPro" id="IPR002403">
    <property type="entry name" value="Cyt_P450_E_grp-IV"/>
</dbReference>
<evidence type="ECO:0000256" key="1">
    <source>
        <dbReference type="ARBA" id="ARBA00001971"/>
    </source>
</evidence>
<sequence>MTSFLLVISTSYAYPIFSANDAKKIHQLGGFSIVNAWSFFSKRYDFLRSNREKTGHALFSFKVFQHQVVAMSGENARKVFFSEKDFSFEQGHRLLRGAVPTLKDIKMMSENSNVIMLNKRLLKIVRKDRLQSGKSYHGSAQSNTSTVIPTLVSDVNKRMEAWGASGKMDPFKDIYDLVFQLTIRLSTCEELATNADSIKKISALYWQYEKSITAVGLLLPWFPSTAKKHQKQSTKDLYDILSHYVDARRKAKVPNSDPFDVLIADGESNAVIVEFALLMIFAGVVNTAMISCWTLFYLGANNEWKNKVIAEVRNLISTYSDASSSEQIHERFSSIPVSVWEDETPAIEGVIRETIRLIKTGPALRRNLGDNIQFADKTVDKGAYVVYNMADVHLNEMVYSEPLKFDPSRFSPPREEDKQGHLLFLGWGAGRHICSGMKIAKLEIKMILALFLSSYEYTLVGKSGMPLKESLQPDRNDIHQSKPLGEPCFLQYRKNLE</sequence>
<dbReference type="InParanoid" id="A0A0C3AIH5"/>
<keyword evidence="5 6" id="KW-0408">Iron</keyword>
<dbReference type="InterPro" id="IPR036396">
    <property type="entry name" value="Cyt_P450_sf"/>
</dbReference>
<dbReference type="Proteomes" id="UP000054166">
    <property type="component" value="Unassembled WGS sequence"/>
</dbReference>
<evidence type="ECO:0000256" key="3">
    <source>
        <dbReference type="ARBA" id="ARBA00022617"/>
    </source>
</evidence>
<dbReference type="AlphaFoldDB" id="A0A0C3AIH5"/>
<evidence type="ECO:0008006" key="10">
    <source>
        <dbReference type="Google" id="ProtNLM"/>
    </source>
</evidence>
<dbReference type="HOGENOM" id="CLU_033574_2_0_1"/>
<evidence type="ECO:0000256" key="6">
    <source>
        <dbReference type="PIRSR" id="PIRSR602403-1"/>
    </source>
</evidence>
<proteinExistence type="inferred from homology"/>
<dbReference type="STRING" id="765440.A0A0C3AIH5"/>
<dbReference type="PANTHER" id="PTHR24304">
    <property type="entry name" value="CYTOCHROME P450 FAMILY 7"/>
    <property type="match status" value="1"/>
</dbReference>
<dbReference type="InterPro" id="IPR001128">
    <property type="entry name" value="Cyt_P450"/>
</dbReference>
<keyword evidence="7" id="KW-1133">Transmembrane helix</keyword>
<comment type="cofactor">
    <cofactor evidence="1 6">
        <name>heme</name>
        <dbReference type="ChEBI" id="CHEBI:30413"/>
    </cofactor>
</comment>
<accession>A0A0C3AIH5</accession>